<keyword evidence="2" id="KW-1185">Reference proteome</keyword>
<dbReference type="EMBL" id="WLYX01000001">
    <property type="protein sequence ID" value="MTD32605.1"/>
    <property type="molecule type" value="Genomic_DNA"/>
</dbReference>
<proteinExistence type="predicted"/>
<dbReference type="RefSeq" id="WP_230369088.1">
    <property type="nucleotide sequence ID" value="NZ_WLYX01000001.1"/>
</dbReference>
<evidence type="ECO:0000313" key="2">
    <source>
        <dbReference type="Proteomes" id="UP000446658"/>
    </source>
</evidence>
<organism evidence="1 2">
    <name type="scientific">Paludibacterium denitrificans</name>
    <dbReference type="NCBI Taxonomy" id="2675226"/>
    <lineage>
        <taxon>Bacteria</taxon>
        <taxon>Pseudomonadati</taxon>
        <taxon>Pseudomonadota</taxon>
        <taxon>Betaproteobacteria</taxon>
        <taxon>Neisseriales</taxon>
        <taxon>Chromobacteriaceae</taxon>
        <taxon>Paludibacterium</taxon>
    </lineage>
</organism>
<accession>A0A844GDF3</accession>
<evidence type="ECO:0000313" key="1">
    <source>
        <dbReference type="EMBL" id="MTD32605.1"/>
    </source>
</evidence>
<gene>
    <name evidence="1" type="ORF">GKE73_02750</name>
</gene>
<dbReference type="AlphaFoldDB" id="A0A844GDF3"/>
<dbReference type="Proteomes" id="UP000446658">
    <property type="component" value="Unassembled WGS sequence"/>
</dbReference>
<name>A0A844GDF3_9NEIS</name>
<sequence length="60" mass="7178">MKRFYPQRDYVTIRADIRAKELSGKHKPIYSPQELRQAAARREIENRRIEREGATGYFPL</sequence>
<protein>
    <submittedName>
        <fullName evidence="1">Uncharacterized protein</fullName>
    </submittedName>
</protein>
<reference evidence="1 2" key="1">
    <citation type="submission" date="2019-11" db="EMBL/GenBank/DDBJ databases">
        <title>Draft genome sequence of Paludibacterium sp. dN18-1.</title>
        <authorList>
            <person name="Im W.-T."/>
        </authorList>
    </citation>
    <scope>NUCLEOTIDE SEQUENCE [LARGE SCALE GENOMIC DNA]</scope>
    <source>
        <strain evidence="2">dN 18-1</strain>
    </source>
</reference>
<comment type="caution">
    <text evidence="1">The sequence shown here is derived from an EMBL/GenBank/DDBJ whole genome shotgun (WGS) entry which is preliminary data.</text>
</comment>